<protein>
    <submittedName>
        <fullName evidence="3">Uncharacterized protein LOC101861012</fullName>
    </submittedName>
</protein>
<evidence type="ECO:0000256" key="1">
    <source>
        <dbReference type="SAM" id="SignalP"/>
    </source>
</evidence>
<name>A0ABM0K8R4_APLCA</name>
<reference evidence="3" key="1">
    <citation type="submission" date="2025-08" db="UniProtKB">
        <authorList>
            <consortium name="RefSeq"/>
        </authorList>
    </citation>
    <scope>IDENTIFICATION</scope>
</reference>
<evidence type="ECO:0000313" key="2">
    <source>
        <dbReference type="Proteomes" id="UP000694888"/>
    </source>
</evidence>
<organism evidence="2 3">
    <name type="scientific">Aplysia californica</name>
    <name type="common">California sea hare</name>
    <dbReference type="NCBI Taxonomy" id="6500"/>
    <lineage>
        <taxon>Eukaryota</taxon>
        <taxon>Metazoa</taxon>
        <taxon>Spiralia</taxon>
        <taxon>Lophotrochozoa</taxon>
        <taxon>Mollusca</taxon>
        <taxon>Gastropoda</taxon>
        <taxon>Heterobranchia</taxon>
        <taxon>Euthyneura</taxon>
        <taxon>Tectipleura</taxon>
        <taxon>Aplysiida</taxon>
        <taxon>Aplysioidea</taxon>
        <taxon>Aplysiidae</taxon>
        <taxon>Aplysia</taxon>
    </lineage>
</organism>
<keyword evidence="1" id="KW-0732">Signal</keyword>
<dbReference type="RefSeq" id="XP_005111518.2">
    <property type="nucleotide sequence ID" value="XM_005111461.3"/>
</dbReference>
<dbReference type="GeneID" id="101861012"/>
<accession>A0ABM0K8R4</accession>
<dbReference type="Proteomes" id="UP000694888">
    <property type="component" value="Unplaced"/>
</dbReference>
<proteinExistence type="predicted"/>
<keyword evidence="2" id="KW-1185">Reference proteome</keyword>
<evidence type="ECO:0000313" key="3">
    <source>
        <dbReference type="RefSeq" id="XP_005111518.2"/>
    </source>
</evidence>
<gene>
    <name evidence="3" type="primary">LOC101861012</name>
</gene>
<feature type="chain" id="PRO_5047202154" evidence="1">
    <location>
        <begin position="21"/>
        <end position="406"/>
    </location>
</feature>
<sequence>MPTWVVTACLLLFAMNTAQAGMPSMVGHILTYGLGTNELCQGGKRYCLAGEASCYDDRCICHPDFVGRGDFFCHSPYDKYAMIFNDPSAITFGGERFPISTPCRYLVTHAVTKFRSPDGYYDTKGYCEIKVFSYNARARGKFFVSGVDIFVNVVSPDGEKKPLSVRIVGDGSDRIYVFRVWTKLSVEAGDWQATDLPYRWLHGVELEADLPNNRICFFVGPCGFRMAFRPGDVTLGKDQTQVPGLALAFNKNHAPQWKSLDQVILLPPSGVTADKVAKGLGLSTHNALLYRSLTGDAHQSFPYAPPSCADVVYTAWKCTDKMRRSEAFAKCSFILTSTNFVHCWSAGEKDPHSFERVLKLFGECLAAFCQINFTKCEKVVHQVRHEMCSHHVPAELKKFDCKTFSS</sequence>
<feature type="signal peptide" evidence="1">
    <location>
        <begin position="1"/>
        <end position="20"/>
    </location>
</feature>